<dbReference type="RefSeq" id="WP_119222756.1">
    <property type="nucleotide sequence ID" value="NZ_UGHH01000002.1"/>
</dbReference>
<dbReference type="EMBL" id="UGHH01000002">
    <property type="protein sequence ID" value="STO64301.1"/>
    <property type="molecule type" value="Genomic_DNA"/>
</dbReference>
<sequence>MIGYEDYNALGLPPEYDEQDAFEAMENRIIAVLKKANLDAFLVKIQQSTYWEEAVGEQQEAERMAV</sequence>
<protein>
    <submittedName>
        <fullName evidence="1">Uncharacterized protein</fullName>
    </submittedName>
</protein>
<reference evidence="1 2" key="1">
    <citation type="submission" date="2018-06" db="EMBL/GenBank/DDBJ databases">
        <authorList>
            <consortium name="Pathogen Informatics"/>
            <person name="Doyle S."/>
        </authorList>
    </citation>
    <scope>NUCLEOTIDE SEQUENCE [LARGE SCALE GENOMIC DNA]</scope>
    <source>
        <strain evidence="1 2">NCTC10794</strain>
    </source>
</reference>
<evidence type="ECO:0000313" key="2">
    <source>
        <dbReference type="Proteomes" id="UP000254867"/>
    </source>
</evidence>
<dbReference type="Proteomes" id="UP000254867">
    <property type="component" value="Unassembled WGS sequence"/>
</dbReference>
<dbReference type="AlphaFoldDB" id="A0A377I1U1"/>
<gene>
    <name evidence="1" type="ORF">NCTC10794_01364</name>
</gene>
<organism evidence="1 2">
    <name type="scientific">Haemophilus parahaemolyticus</name>
    <dbReference type="NCBI Taxonomy" id="735"/>
    <lineage>
        <taxon>Bacteria</taxon>
        <taxon>Pseudomonadati</taxon>
        <taxon>Pseudomonadota</taxon>
        <taxon>Gammaproteobacteria</taxon>
        <taxon>Pasteurellales</taxon>
        <taxon>Pasteurellaceae</taxon>
        <taxon>Haemophilus</taxon>
    </lineage>
</organism>
<proteinExistence type="predicted"/>
<evidence type="ECO:0000313" key="1">
    <source>
        <dbReference type="EMBL" id="STO64301.1"/>
    </source>
</evidence>
<name>A0A377I1U1_HAEPH</name>
<accession>A0A377I1U1</accession>